<sequence>MTAFTAKFPSPVSAALLRCARCLRSWLFVRCFRSEDSAAPRGMTPRPCCVGHTRGARPQRAYTPAPDGTIPDVVVNGSGRRCPGDPPGAGPSHPWDLSGYGTARAGAKDIGQIGRPENWPVRPSTT</sequence>
<evidence type="ECO:0000256" key="1">
    <source>
        <dbReference type="SAM" id="MobiDB-lite"/>
    </source>
</evidence>
<dbReference type="AlphaFoldDB" id="A0AB33K9Y9"/>
<evidence type="ECO:0000313" key="2">
    <source>
        <dbReference type="EMBL" id="BFP50289.1"/>
    </source>
</evidence>
<name>A0AB33K9Y9_9ACTN</name>
<accession>A0AB33K9Y9</accession>
<reference evidence="2" key="1">
    <citation type="submission" date="2024-07" db="EMBL/GenBank/DDBJ databases">
        <title>Complete genome sequences of cellulolytic bacteria, Kitasatospora sp. CMC57 and Streptomyces sp. CMC78, isolated from Japanese agricultural soil.</title>
        <authorList>
            <person name="Hashimoto T."/>
            <person name="Ito M."/>
            <person name="Iwamoto M."/>
            <person name="Fukahori D."/>
            <person name="Shoda T."/>
            <person name="Sakoda M."/>
            <person name="Morohoshi T."/>
            <person name="Mitsuboshi M."/>
            <person name="Nishizawa T."/>
        </authorList>
    </citation>
    <scope>NUCLEOTIDE SEQUENCE</scope>
    <source>
        <strain evidence="2">CMC78</strain>
    </source>
</reference>
<dbReference type="KEGG" id="stcm:SCMC78_00960"/>
<evidence type="ECO:0008006" key="3">
    <source>
        <dbReference type="Google" id="ProtNLM"/>
    </source>
</evidence>
<organism evidence="2">
    <name type="scientific">Streptomyces sp. CMC78</name>
    <dbReference type="NCBI Taxonomy" id="3231512"/>
    <lineage>
        <taxon>Bacteria</taxon>
        <taxon>Bacillati</taxon>
        <taxon>Actinomycetota</taxon>
        <taxon>Actinomycetes</taxon>
        <taxon>Kitasatosporales</taxon>
        <taxon>Streptomycetaceae</taxon>
        <taxon>Streptomyces</taxon>
    </lineage>
</organism>
<gene>
    <name evidence="2" type="ORF">SCMC78_00960</name>
</gene>
<feature type="region of interest" description="Disordered" evidence="1">
    <location>
        <begin position="37"/>
        <end position="101"/>
    </location>
</feature>
<dbReference type="EMBL" id="AP035884">
    <property type="protein sequence ID" value="BFP50289.1"/>
    <property type="molecule type" value="Genomic_DNA"/>
</dbReference>
<protein>
    <recommendedName>
        <fullName evidence="3">Secreted protein</fullName>
    </recommendedName>
</protein>
<proteinExistence type="predicted"/>